<name>A0ABD1EMG5_HYPHA</name>
<protein>
    <submittedName>
        <fullName evidence="2">Uncharacterized protein</fullName>
    </submittedName>
</protein>
<keyword evidence="3" id="KW-1185">Reference proteome</keyword>
<accession>A0ABD1EMG5</accession>
<feature type="region of interest" description="Disordered" evidence="1">
    <location>
        <begin position="1"/>
        <end position="35"/>
    </location>
</feature>
<dbReference type="AlphaFoldDB" id="A0ABD1EMG5"/>
<comment type="caution">
    <text evidence="2">The sequence shown here is derived from an EMBL/GenBank/DDBJ whole genome shotgun (WGS) entry which is preliminary data.</text>
</comment>
<feature type="region of interest" description="Disordered" evidence="1">
    <location>
        <begin position="79"/>
        <end position="102"/>
    </location>
</feature>
<feature type="compositionally biased region" description="Basic and acidic residues" evidence="1">
    <location>
        <begin position="93"/>
        <end position="102"/>
    </location>
</feature>
<organism evidence="2 3">
    <name type="scientific">Hypothenemus hampei</name>
    <name type="common">Coffee berry borer</name>
    <dbReference type="NCBI Taxonomy" id="57062"/>
    <lineage>
        <taxon>Eukaryota</taxon>
        <taxon>Metazoa</taxon>
        <taxon>Ecdysozoa</taxon>
        <taxon>Arthropoda</taxon>
        <taxon>Hexapoda</taxon>
        <taxon>Insecta</taxon>
        <taxon>Pterygota</taxon>
        <taxon>Neoptera</taxon>
        <taxon>Endopterygota</taxon>
        <taxon>Coleoptera</taxon>
        <taxon>Polyphaga</taxon>
        <taxon>Cucujiformia</taxon>
        <taxon>Curculionidae</taxon>
        <taxon>Scolytinae</taxon>
        <taxon>Hypothenemus</taxon>
    </lineage>
</organism>
<evidence type="ECO:0000256" key="1">
    <source>
        <dbReference type="SAM" id="MobiDB-lite"/>
    </source>
</evidence>
<evidence type="ECO:0000313" key="3">
    <source>
        <dbReference type="Proteomes" id="UP001566132"/>
    </source>
</evidence>
<gene>
    <name evidence="2" type="ORF">ABEB36_008606</name>
</gene>
<sequence>MKAQKTENNREKDHQNRRNSRHSNRRPQAKDQDRINEMLKFCLQKILELQQEIETEDNRPDPEAEGYTACAMETLRFLSSQGLPPNHPMIRALSDRLLRKRD</sequence>
<dbReference type="EMBL" id="JBDJPC010000006">
    <property type="protein sequence ID" value="KAL1497688.1"/>
    <property type="molecule type" value="Genomic_DNA"/>
</dbReference>
<feature type="compositionally biased region" description="Basic residues" evidence="1">
    <location>
        <begin position="17"/>
        <end position="27"/>
    </location>
</feature>
<dbReference type="Proteomes" id="UP001566132">
    <property type="component" value="Unassembled WGS sequence"/>
</dbReference>
<feature type="compositionally biased region" description="Basic and acidic residues" evidence="1">
    <location>
        <begin position="1"/>
        <end position="16"/>
    </location>
</feature>
<reference evidence="2 3" key="1">
    <citation type="submission" date="2024-05" db="EMBL/GenBank/DDBJ databases">
        <title>Genetic variation in Jamaican populations of the coffee berry borer (Hypothenemus hampei).</title>
        <authorList>
            <person name="Errbii M."/>
            <person name="Myrie A."/>
        </authorList>
    </citation>
    <scope>NUCLEOTIDE SEQUENCE [LARGE SCALE GENOMIC DNA]</scope>
    <source>
        <strain evidence="2">JA-Hopewell-2020-01-JO</strain>
        <tissue evidence="2">Whole body</tissue>
    </source>
</reference>
<evidence type="ECO:0000313" key="2">
    <source>
        <dbReference type="EMBL" id="KAL1497688.1"/>
    </source>
</evidence>
<proteinExistence type="predicted"/>